<dbReference type="GO" id="GO:0042709">
    <property type="term" value="C:succinate-CoA ligase complex"/>
    <property type="evidence" value="ECO:0007669"/>
    <property type="project" value="TreeGrafter"/>
</dbReference>
<evidence type="ECO:0000256" key="5">
    <source>
        <dbReference type="ARBA" id="ARBA00022842"/>
    </source>
</evidence>
<gene>
    <name evidence="8" type="primary">sucC</name>
    <name evidence="8" type="ORF">R50_0850</name>
</gene>
<dbReference type="Proteomes" id="UP000503399">
    <property type="component" value="Chromosome"/>
</dbReference>
<dbReference type="SUPFAM" id="SSF52210">
    <property type="entry name" value="Succinyl-CoA synthetase domains"/>
    <property type="match status" value="1"/>
</dbReference>
<dbReference type="GO" id="GO:0006099">
    <property type="term" value="P:tricarboxylic acid cycle"/>
    <property type="evidence" value="ECO:0007669"/>
    <property type="project" value="UniProtKB-KW"/>
</dbReference>
<dbReference type="PANTHER" id="PTHR11815:SF10">
    <property type="entry name" value="SUCCINATE--COA LIGASE [GDP-FORMING] SUBUNIT BETA, MITOCHONDRIAL"/>
    <property type="match status" value="1"/>
</dbReference>
<keyword evidence="5" id="KW-0460">Magnesium</keyword>
<evidence type="ECO:0000256" key="6">
    <source>
        <dbReference type="PROSITE-ProRule" id="PRU00409"/>
    </source>
</evidence>
<evidence type="ECO:0000256" key="2">
    <source>
        <dbReference type="ARBA" id="ARBA00022598"/>
    </source>
</evidence>
<dbReference type="GO" id="GO:0046872">
    <property type="term" value="F:metal ion binding"/>
    <property type="evidence" value="ECO:0007669"/>
    <property type="project" value="UniProtKB-KW"/>
</dbReference>
<keyword evidence="3" id="KW-0479">Metal-binding</keyword>
<keyword evidence="2 8" id="KW-0436">Ligase</keyword>
<keyword evidence="1" id="KW-0816">Tricarboxylic acid cycle</keyword>
<dbReference type="Gene3D" id="3.30.470.20">
    <property type="entry name" value="ATP-grasp fold, B domain"/>
    <property type="match status" value="1"/>
</dbReference>
<sequence>MKRLEYQAKAALAAAGIPVPPGRLLVAPEEAAAAVAEWGAVAVKAQVLSGGRGKAGAVRFAAAPDEAVAAARAVAAMTVGGQPVLGVYVERRLDIRQELYLAVTTDRSAGRPLLLASARGGVEIESVPEAELERHLIDPAVGVLPFLGRELAEALGLTDPGLARALADLVVRLYRVYRDWDAELVEVNPLAVTPEGLVAADARLNLDDSARFRHPGVEPVPEGTPLERRIRELGLAFVELEGDIAVLANGAGMAMATIDTLARFGGRAANFLDAGGGAGPEPMAQALEALLTSGPRVLFVNIFGGITRCDEVAGAVLAARERTGSAVPLVVRLAGTRAREGAALLARAGLPVFADMETAARRAVALARGEEA</sequence>
<evidence type="ECO:0000256" key="4">
    <source>
        <dbReference type="ARBA" id="ARBA00022741"/>
    </source>
</evidence>
<evidence type="ECO:0000259" key="7">
    <source>
        <dbReference type="PROSITE" id="PS50975"/>
    </source>
</evidence>
<dbReference type="Gene3D" id="3.30.1490.20">
    <property type="entry name" value="ATP-grasp fold, A domain"/>
    <property type="match status" value="1"/>
</dbReference>
<dbReference type="EC" id="6.2.1.5" evidence="8"/>
<dbReference type="InterPro" id="IPR005811">
    <property type="entry name" value="SUCC_ACL_C"/>
</dbReference>
<organism evidence="8 9">
    <name type="scientific">Candidatus Hydrogenisulfobacillus filiaventi</name>
    <dbReference type="NCBI Taxonomy" id="2707344"/>
    <lineage>
        <taxon>Bacteria</taxon>
        <taxon>Bacillati</taxon>
        <taxon>Bacillota</taxon>
        <taxon>Clostridia</taxon>
        <taxon>Eubacteriales</taxon>
        <taxon>Clostridiales Family XVII. Incertae Sedis</taxon>
        <taxon>Candidatus Hydrogenisulfobacillus</taxon>
    </lineage>
</organism>
<dbReference type="InterPro" id="IPR013650">
    <property type="entry name" value="ATP-grasp_succ-CoA_synth-type"/>
</dbReference>
<keyword evidence="9" id="KW-1185">Reference proteome</keyword>
<dbReference type="Pfam" id="PF00549">
    <property type="entry name" value="Ligase_CoA"/>
    <property type="match status" value="1"/>
</dbReference>
<dbReference type="PIRSF" id="PIRSF001554">
    <property type="entry name" value="SucCS_beta"/>
    <property type="match status" value="1"/>
</dbReference>
<dbReference type="Pfam" id="PF08442">
    <property type="entry name" value="ATP-grasp_2"/>
    <property type="match status" value="1"/>
</dbReference>
<dbReference type="GO" id="GO:0004775">
    <property type="term" value="F:succinate-CoA ligase (ADP-forming) activity"/>
    <property type="evidence" value="ECO:0007669"/>
    <property type="project" value="UniProtKB-EC"/>
</dbReference>
<reference evidence="8 9" key="1">
    <citation type="submission" date="2020-02" db="EMBL/GenBank/DDBJ databases">
        <authorList>
            <person name="Hogendoorn C."/>
        </authorList>
    </citation>
    <scope>NUCLEOTIDE SEQUENCE [LARGE SCALE GENOMIC DNA]</scope>
    <source>
        <strain evidence="8">R501</strain>
    </source>
</reference>
<keyword evidence="4 6" id="KW-0547">Nucleotide-binding</keyword>
<name>A0A6F8ZEC7_9FIRM</name>
<dbReference type="InterPro" id="IPR017866">
    <property type="entry name" value="Succ-CoA_synthase_bsu_CS"/>
</dbReference>
<accession>A0A6F8ZEC7</accession>
<dbReference type="GO" id="GO:0006104">
    <property type="term" value="P:succinyl-CoA metabolic process"/>
    <property type="evidence" value="ECO:0007669"/>
    <property type="project" value="TreeGrafter"/>
</dbReference>
<dbReference type="SUPFAM" id="SSF56059">
    <property type="entry name" value="Glutathione synthetase ATP-binding domain-like"/>
    <property type="match status" value="1"/>
</dbReference>
<dbReference type="PROSITE" id="PS01217">
    <property type="entry name" value="SUCCINYL_COA_LIG_3"/>
    <property type="match status" value="1"/>
</dbReference>
<keyword evidence="6" id="KW-0067">ATP-binding</keyword>
<dbReference type="KEGG" id="hfv:R50_0850"/>
<proteinExistence type="predicted"/>
<dbReference type="PROSITE" id="PS50975">
    <property type="entry name" value="ATP_GRASP"/>
    <property type="match status" value="1"/>
</dbReference>
<dbReference type="GO" id="GO:0005524">
    <property type="term" value="F:ATP binding"/>
    <property type="evidence" value="ECO:0007669"/>
    <property type="project" value="UniProtKB-UniRule"/>
</dbReference>
<evidence type="ECO:0000313" key="9">
    <source>
        <dbReference type="Proteomes" id="UP000503399"/>
    </source>
</evidence>
<evidence type="ECO:0000313" key="8">
    <source>
        <dbReference type="EMBL" id="CAB1128356.1"/>
    </source>
</evidence>
<dbReference type="InterPro" id="IPR005809">
    <property type="entry name" value="Succ_CoA_ligase-like_bsu"/>
</dbReference>
<dbReference type="EMBL" id="LR778114">
    <property type="protein sequence ID" value="CAB1128356.1"/>
    <property type="molecule type" value="Genomic_DNA"/>
</dbReference>
<dbReference type="Gene3D" id="3.40.50.261">
    <property type="entry name" value="Succinyl-CoA synthetase domains"/>
    <property type="match status" value="1"/>
</dbReference>
<evidence type="ECO:0000256" key="3">
    <source>
        <dbReference type="ARBA" id="ARBA00022723"/>
    </source>
</evidence>
<protein>
    <submittedName>
        <fullName evidence="8">Succinate--CoA ligase [ADP-forming] subunit beta</fullName>
        <ecNumber evidence="8">6.2.1.5</ecNumber>
    </submittedName>
</protein>
<dbReference type="PANTHER" id="PTHR11815">
    <property type="entry name" value="SUCCINYL-COA SYNTHETASE BETA CHAIN"/>
    <property type="match status" value="1"/>
</dbReference>
<dbReference type="InterPro" id="IPR016102">
    <property type="entry name" value="Succinyl-CoA_synth-like"/>
</dbReference>
<evidence type="ECO:0000256" key="1">
    <source>
        <dbReference type="ARBA" id="ARBA00022532"/>
    </source>
</evidence>
<dbReference type="InterPro" id="IPR011761">
    <property type="entry name" value="ATP-grasp"/>
</dbReference>
<dbReference type="AlphaFoldDB" id="A0A6F8ZEC7"/>
<dbReference type="InterPro" id="IPR013815">
    <property type="entry name" value="ATP_grasp_subdomain_1"/>
</dbReference>
<feature type="domain" description="ATP-grasp" evidence="7">
    <location>
        <begin position="9"/>
        <end position="217"/>
    </location>
</feature>